<dbReference type="PANTHER" id="PTHR41983:SF2">
    <property type="entry name" value="SHORT-CHAIN FATTY ACID TRANSPORTER-RELATED"/>
    <property type="match status" value="1"/>
</dbReference>
<protein>
    <recommendedName>
        <fullName evidence="4">Short chain fatty acid transporter</fullName>
    </recommendedName>
</protein>
<reference evidence="2 3" key="1">
    <citation type="submission" date="2018-08" db="EMBL/GenBank/DDBJ databases">
        <title>Recombination of ecologically and evolutionarily significant loci maintains genetic cohesion in the Pseudomonas syringae species complex.</title>
        <authorList>
            <person name="Dillon M."/>
            <person name="Thakur S."/>
            <person name="Almeida R.N.D."/>
            <person name="Weir B.S."/>
            <person name="Guttman D.S."/>
        </authorList>
    </citation>
    <scope>NUCLEOTIDE SEQUENCE [LARGE SCALE GENOMIC DNA]</scope>
    <source>
        <strain evidence="2 3">NCPPB2445</strain>
    </source>
</reference>
<dbReference type="PANTHER" id="PTHR41983">
    <property type="entry name" value="SHORT-CHAIN FATTY ACID TRANSPORTER-RELATED"/>
    <property type="match status" value="1"/>
</dbReference>
<dbReference type="STRING" id="47879.AXG94_10695"/>
<feature type="transmembrane region" description="Helical" evidence="1">
    <location>
        <begin position="337"/>
        <end position="359"/>
    </location>
</feature>
<dbReference type="Proteomes" id="UP000270661">
    <property type="component" value="Unassembled WGS sequence"/>
</dbReference>
<dbReference type="AlphaFoldDB" id="A0A3M3EY21"/>
<keyword evidence="3" id="KW-1185">Reference proteome</keyword>
<feature type="transmembrane region" description="Helical" evidence="1">
    <location>
        <begin position="261"/>
        <end position="278"/>
    </location>
</feature>
<feature type="transmembrane region" description="Helical" evidence="1">
    <location>
        <begin position="314"/>
        <end position="331"/>
    </location>
</feature>
<accession>A0A3M3EY21</accession>
<feature type="transmembrane region" description="Helical" evidence="1">
    <location>
        <begin position="206"/>
        <end position="223"/>
    </location>
</feature>
<feature type="transmembrane region" description="Helical" evidence="1">
    <location>
        <begin position="506"/>
        <end position="527"/>
    </location>
</feature>
<name>A0A3M3EY21_9PSED</name>
<organism evidence="2 3">
    <name type="scientific">Pseudomonas corrugata</name>
    <dbReference type="NCBI Taxonomy" id="47879"/>
    <lineage>
        <taxon>Bacteria</taxon>
        <taxon>Pseudomonadati</taxon>
        <taxon>Pseudomonadota</taxon>
        <taxon>Gammaproteobacteria</taxon>
        <taxon>Pseudomonadales</taxon>
        <taxon>Pseudomonadaceae</taxon>
        <taxon>Pseudomonas</taxon>
    </lineage>
</organism>
<proteinExistence type="predicted"/>
<sequence>MPSARRLFSEECHWSTRRFPGRWRTLVHLSRSVNCSTVVGASPLQIPVPIKSIIRIEVITVTTDIQDSRSARFALRCSSFAERWFPDSWVFAALAVLVVALATQLIGATPTAAAMAFGDGFWSLIPFTMQMAFVVIGGYVVASSPPAVRLIDRLARIPKNGRSAVAWVALISMVASLLNWGLSLVFGGLLVRALARRTDLKMDYRAAGAAAYLGLGAVWALGLSSSAAQLQANPASLPPSILSITGVIPFTQTIFLWQSGMLLLALIVISLLIAYATAPGPNSARDAAACGIDPSFSMPALQPRTRPGEWLEHSPLLTIALVLLAAGWLSHEFSTKPAISAISGLNTYNFLFLMLGALLHWRPRSFLDAVARAVPTTTGVLIQFPLYGSIAALLTTVKGGDAQTLAHHISTFFVQIASHDTYALLMGVYSAVLGFFIPSGGGKWIIEAPYVMQVANDLNYHLGWAVQIYNAAEALPNLINPFYMLPLLGVLGLKARDLIGFSFVQLLVHTPLVLVLLWALGTTLVYLPPVMP</sequence>
<keyword evidence="1" id="KW-0812">Transmembrane</keyword>
<gene>
    <name evidence="2" type="ORF">ALQ77_05054</name>
</gene>
<dbReference type="GO" id="GO:0005886">
    <property type="term" value="C:plasma membrane"/>
    <property type="evidence" value="ECO:0007669"/>
    <property type="project" value="TreeGrafter"/>
</dbReference>
<evidence type="ECO:0008006" key="4">
    <source>
        <dbReference type="Google" id="ProtNLM"/>
    </source>
</evidence>
<evidence type="ECO:0000313" key="2">
    <source>
        <dbReference type="EMBL" id="RMM54507.1"/>
    </source>
</evidence>
<keyword evidence="1" id="KW-1133">Transmembrane helix</keyword>
<feature type="transmembrane region" description="Helical" evidence="1">
    <location>
        <begin position="89"/>
        <end position="109"/>
    </location>
</feature>
<dbReference type="EMBL" id="RBOJ01000019">
    <property type="protein sequence ID" value="RMM54507.1"/>
    <property type="molecule type" value="Genomic_DNA"/>
</dbReference>
<comment type="caution">
    <text evidence="2">The sequence shown here is derived from an EMBL/GenBank/DDBJ whole genome shotgun (WGS) entry which is preliminary data.</text>
</comment>
<keyword evidence="1" id="KW-0472">Membrane</keyword>
<feature type="transmembrane region" description="Helical" evidence="1">
    <location>
        <begin position="163"/>
        <end position="186"/>
    </location>
</feature>
<evidence type="ECO:0000256" key="1">
    <source>
        <dbReference type="SAM" id="Phobius"/>
    </source>
</evidence>
<evidence type="ECO:0000313" key="3">
    <source>
        <dbReference type="Proteomes" id="UP000270661"/>
    </source>
</evidence>
<dbReference type="Pfam" id="PF02667">
    <property type="entry name" value="SCFA_trans"/>
    <property type="match status" value="1"/>
</dbReference>
<dbReference type="InterPro" id="IPR006160">
    <property type="entry name" value="SCFA_transpt_AtoE"/>
</dbReference>
<feature type="transmembrane region" description="Helical" evidence="1">
    <location>
        <begin position="121"/>
        <end position="142"/>
    </location>
</feature>